<evidence type="ECO:0000256" key="1">
    <source>
        <dbReference type="SAM" id="Phobius"/>
    </source>
</evidence>
<keyword evidence="4" id="KW-1185">Reference proteome</keyword>
<feature type="transmembrane region" description="Helical" evidence="1">
    <location>
        <begin position="119"/>
        <end position="138"/>
    </location>
</feature>
<keyword evidence="1" id="KW-0812">Transmembrane</keyword>
<dbReference type="Pfam" id="PF01607">
    <property type="entry name" value="CBM_14"/>
    <property type="match status" value="1"/>
</dbReference>
<dbReference type="AlphaFoldDB" id="A0ABD3UVL9"/>
<dbReference type="Proteomes" id="UP001634394">
    <property type="component" value="Unassembled WGS sequence"/>
</dbReference>
<dbReference type="Gene3D" id="2.170.140.10">
    <property type="entry name" value="Chitin binding domain"/>
    <property type="match status" value="1"/>
</dbReference>
<comment type="caution">
    <text evidence="3">The sequence shown here is derived from an EMBL/GenBank/DDBJ whole genome shotgun (WGS) entry which is preliminary data.</text>
</comment>
<keyword evidence="1" id="KW-1133">Transmembrane helix</keyword>
<name>A0ABD3UVL9_SINWO</name>
<sequence>MTQSSFFYETCVPVDLRDCSGYYVDPCDCTQYYQCDKNQLSMFHQPCGPGTVYINNTSVCGYPNDAICQTLRPWERCNVAESRMEHLRSTCFKSIPNINNTLNSDSNTNSISVALITQTILPTVLGVLVPVVIIGLVIHRYRNRR</sequence>
<accession>A0ABD3UVL9</accession>
<keyword evidence="1" id="KW-0472">Membrane</keyword>
<organism evidence="3 4">
    <name type="scientific">Sinanodonta woodiana</name>
    <name type="common">Chinese pond mussel</name>
    <name type="synonym">Anodonta woodiana</name>
    <dbReference type="NCBI Taxonomy" id="1069815"/>
    <lineage>
        <taxon>Eukaryota</taxon>
        <taxon>Metazoa</taxon>
        <taxon>Spiralia</taxon>
        <taxon>Lophotrochozoa</taxon>
        <taxon>Mollusca</taxon>
        <taxon>Bivalvia</taxon>
        <taxon>Autobranchia</taxon>
        <taxon>Heteroconchia</taxon>
        <taxon>Palaeoheterodonta</taxon>
        <taxon>Unionida</taxon>
        <taxon>Unionoidea</taxon>
        <taxon>Unionidae</taxon>
        <taxon>Unioninae</taxon>
        <taxon>Sinanodonta</taxon>
    </lineage>
</organism>
<dbReference type="InterPro" id="IPR036508">
    <property type="entry name" value="Chitin-bd_dom_sf"/>
</dbReference>
<feature type="domain" description="Chitin-binding type-2" evidence="2">
    <location>
        <begin position="16"/>
        <end position="70"/>
    </location>
</feature>
<evidence type="ECO:0000259" key="2">
    <source>
        <dbReference type="PROSITE" id="PS50940"/>
    </source>
</evidence>
<evidence type="ECO:0000313" key="3">
    <source>
        <dbReference type="EMBL" id="KAL3852563.1"/>
    </source>
</evidence>
<protein>
    <recommendedName>
        <fullName evidence="2">Chitin-binding type-2 domain-containing protein</fullName>
    </recommendedName>
</protein>
<gene>
    <name evidence="3" type="ORF">ACJMK2_016184</name>
</gene>
<proteinExistence type="predicted"/>
<dbReference type="EMBL" id="JBJQND010000015">
    <property type="protein sequence ID" value="KAL3852563.1"/>
    <property type="molecule type" value="Genomic_DNA"/>
</dbReference>
<reference evidence="3 4" key="1">
    <citation type="submission" date="2024-11" db="EMBL/GenBank/DDBJ databases">
        <title>Chromosome-level genome assembly of the freshwater bivalve Anodonta woodiana.</title>
        <authorList>
            <person name="Chen X."/>
        </authorList>
    </citation>
    <scope>NUCLEOTIDE SEQUENCE [LARGE SCALE GENOMIC DNA]</scope>
    <source>
        <strain evidence="3">MN2024</strain>
        <tissue evidence="3">Gills</tissue>
    </source>
</reference>
<dbReference type="InterPro" id="IPR002557">
    <property type="entry name" value="Chitin-bd_dom"/>
</dbReference>
<dbReference type="SUPFAM" id="SSF57625">
    <property type="entry name" value="Invertebrate chitin-binding proteins"/>
    <property type="match status" value="1"/>
</dbReference>
<dbReference type="PROSITE" id="PS50940">
    <property type="entry name" value="CHIT_BIND_II"/>
    <property type="match status" value="1"/>
</dbReference>
<evidence type="ECO:0000313" key="4">
    <source>
        <dbReference type="Proteomes" id="UP001634394"/>
    </source>
</evidence>